<evidence type="ECO:0000313" key="1">
    <source>
        <dbReference type="EMBL" id="SVA03049.1"/>
    </source>
</evidence>
<protein>
    <submittedName>
        <fullName evidence="1">Uncharacterized protein</fullName>
    </submittedName>
</protein>
<dbReference type="EMBL" id="UINC01003068">
    <property type="protein sequence ID" value="SVA03049.1"/>
    <property type="molecule type" value="Genomic_DNA"/>
</dbReference>
<dbReference type="AlphaFoldDB" id="A0A381SHX5"/>
<accession>A0A381SHX5</accession>
<sequence length="46" mass="5179">MGEGTRIYLKAILAQILLQNAWNQTRSSGATSVKPWPWAEMHPVAR</sequence>
<proteinExistence type="predicted"/>
<name>A0A381SHX5_9ZZZZ</name>
<feature type="non-terminal residue" evidence="1">
    <location>
        <position position="46"/>
    </location>
</feature>
<organism evidence="1">
    <name type="scientific">marine metagenome</name>
    <dbReference type="NCBI Taxonomy" id="408172"/>
    <lineage>
        <taxon>unclassified sequences</taxon>
        <taxon>metagenomes</taxon>
        <taxon>ecological metagenomes</taxon>
    </lineage>
</organism>
<gene>
    <name evidence="1" type="ORF">METZ01_LOCUS55903</name>
</gene>
<reference evidence="1" key="1">
    <citation type="submission" date="2018-05" db="EMBL/GenBank/DDBJ databases">
        <authorList>
            <person name="Lanie J.A."/>
            <person name="Ng W.-L."/>
            <person name="Kazmierczak K.M."/>
            <person name="Andrzejewski T.M."/>
            <person name="Davidsen T.M."/>
            <person name="Wayne K.J."/>
            <person name="Tettelin H."/>
            <person name="Glass J.I."/>
            <person name="Rusch D."/>
            <person name="Podicherti R."/>
            <person name="Tsui H.-C.T."/>
            <person name="Winkler M.E."/>
        </authorList>
    </citation>
    <scope>NUCLEOTIDE SEQUENCE</scope>
</reference>